<evidence type="ECO:0000313" key="1">
    <source>
        <dbReference type="EMBL" id="OIQ65503.1"/>
    </source>
</evidence>
<accession>A0A1J5PCF0</accession>
<proteinExistence type="predicted"/>
<organism evidence="1">
    <name type="scientific">mine drainage metagenome</name>
    <dbReference type="NCBI Taxonomy" id="410659"/>
    <lineage>
        <taxon>unclassified sequences</taxon>
        <taxon>metagenomes</taxon>
        <taxon>ecological metagenomes</taxon>
    </lineage>
</organism>
<protein>
    <submittedName>
        <fullName evidence="1">Uncharacterized protein</fullName>
    </submittedName>
</protein>
<name>A0A1J5PCF0_9ZZZZ</name>
<dbReference type="EMBL" id="MLJW01007275">
    <property type="protein sequence ID" value="OIQ65503.1"/>
    <property type="molecule type" value="Genomic_DNA"/>
</dbReference>
<reference evidence="1" key="1">
    <citation type="submission" date="2016-10" db="EMBL/GenBank/DDBJ databases">
        <title>Sequence of Gallionella enrichment culture.</title>
        <authorList>
            <person name="Poehlein A."/>
            <person name="Muehling M."/>
            <person name="Daniel R."/>
        </authorList>
    </citation>
    <scope>NUCLEOTIDE SEQUENCE</scope>
</reference>
<gene>
    <name evidence="1" type="ORF">GALL_529370</name>
</gene>
<sequence length="111" mass="12205">MDPSRQWDVSTFLKLRSGLPAPVANSVDVNLDAPATGIAAWSEDEIQQLLGQLYLSRTTGVSVLAVEMMPRYDQYIIFGHGTDTSVRPLSQQLGQYRILRTSPLVAAPEIC</sequence>
<comment type="caution">
    <text evidence="1">The sequence shown here is derived from an EMBL/GenBank/DDBJ whole genome shotgun (WGS) entry which is preliminary data.</text>
</comment>
<dbReference type="AlphaFoldDB" id="A0A1J5PCF0"/>